<dbReference type="AlphaFoldDB" id="A0AB33Z7R5"/>
<name>A0AB33Z7R5_HELPX</name>
<evidence type="ECO:0000256" key="4">
    <source>
        <dbReference type="ARBA" id="ARBA00023251"/>
    </source>
</evidence>
<dbReference type="Pfam" id="PF13181">
    <property type="entry name" value="TPR_8"/>
    <property type="match status" value="1"/>
</dbReference>
<gene>
    <name evidence="5" type="ORF">N198_04640</name>
</gene>
<accession>A0AB33Z7R5</accession>
<dbReference type="InterPro" id="IPR019734">
    <property type="entry name" value="TPR_rpt"/>
</dbReference>
<reference evidence="5 6" key="1">
    <citation type="journal article" date="2013" name="Genome Announc.">
        <title>Multiple genome sequences of Helicobacter pylori strains of diverse disease and antibiotic resistance backgrounds from Malaysia.</title>
        <authorList>
            <person name="Rehvathy V."/>
            <person name="Tan M.H."/>
            <person name="Gunaletchumy S.P."/>
            <person name="Teh X."/>
            <person name="Wang S."/>
            <person name="Baybayan P."/>
            <person name="Singh S."/>
            <person name="Ashby M."/>
            <person name="Kaakoush N.O."/>
            <person name="Mitchell H.M."/>
            <person name="Croft L.J."/>
            <person name="Goh K.L."/>
            <person name="Loke M.F."/>
            <person name="Vadivelu J."/>
        </authorList>
    </citation>
    <scope>NUCLEOTIDE SEQUENCE [LARGE SCALE GENOMIC DNA]</scope>
    <source>
        <strain evidence="5 6">UM037</strain>
    </source>
</reference>
<evidence type="ECO:0000313" key="6">
    <source>
        <dbReference type="Proteomes" id="UP000015893"/>
    </source>
</evidence>
<dbReference type="GO" id="GO:0046677">
    <property type="term" value="P:response to antibiotic"/>
    <property type="evidence" value="ECO:0007669"/>
    <property type="project" value="UniProtKB-KW"/>
</dbReference>
<dbReference type="EMBL" id="AUSI01000010">
    <property type="protein sequence ID" value="EQK95210.1"/>
    <property type="molecule type" value="Genomic_DNA"/>
</dbReference>
<dbReference type="InterPro" id="IPR011990">
    <property type="entry name" value="TPR-like_helical_dom_sf"/>
</dbReference>
<dbReference type="Pfam" id="PF08238">
    <property type="entry name" value="Sel1"/>
    <property type="match status" value="4"/>
</dbReference>
<comment type="caution">
    <text evidence="5">The sequence shown here is derived from an EMBL/GenBank/DDBJ whole genome shotgun (WGS) entry which is preliminary data.</text>
</comment>
<dbReference type="GO" id="GO:0008800">
    <property type="term" value="F:beta-lactamase activity"/>
    <property type="evidence" value="ECO:0007669"/>
    <property type="project" value="UniProtKB-EC"/>
</dbReference>
<dbReference type="Proteomes" id="UP000015893">
    <property type="component" value="Unassembled WGS sequence"/>
</dbReference>
<dbReference type="PANTHER" id="PTHR11102">
    <property type="entry name" value="SEL-1-LIKE PROTEIN"/>
    <property type="match status" value="1"/>
</dbReference>
<dbReference type="SUPFAM" id="SSF81901">
    <property type="entry name" value="HCP-like"/>
    <property type="match status" value="2"/>
</dbReference>
<dbReference type="InterPro" id="IPR006597">
    <property type="entry name" value="Sel1-like"/>
</dbReference>
<sequence>MLKGYKKFYFPKYSSFGYSCEIRPFESHRKVKDFLKSFYNKEYEKIAEHYRKGIGVKKDLRKAKKYFFKDKEQKDFLDKKETKEHEESTKLKITTLKNKLEKEPHDTEILLELGEIYARDLKDYKLAMECFKQALPILEKEPKDDYKLARTYETVASYGAKNLDTNGCDKEKQPDFNKLALERYQKGAELNNAPCCVALANRYENTFYFCENKPISDALKKAKKMLFYYHKARDLGSIEGLNGLIGIYRYGLIYDVRKIKSKVIIPKNTPKAIEYLKEALSLSDSERKADYYHALGRIYSYKKNKKILDYDKALEYFYKELEYRPKTLRSYWDACLLEIAQIYRKKGDLKKFLELNLEVLAFYNTHQYFKRLGSKRRYLERYYSNQKGFANPLGHIISLCHKLGQNTDIVITYLEGAANRFDFLYHKFLGEIFEYAKGVEMDLKKALFYYQQGIRTFCELKERKKLQACEKRVLEKIKQYKGQ</sequence>
<dbReference type="KEGG" id="hpyi:K750_06735"/>
<organism evidence="5 6">
    <name type="scientific">Helicobacter pylori UM037</name>
    <dbReference type="NCBI Taxonomy" id="1321939"/>
    <lineage>
        <taxon>Bacteria</taxon>
        <taxon>Pseudomonadati</taxon>
        <taxon>Campylobacterota</taxon>
        <taxon>Epsilonproteobacteria</taxon>
        <taxon>Campylobacterales</taxon>
        <taxon>Helicobacteraceae</taxon>
        <taxon>Helicobacter</taxon>
    </lineage>
</organism>
<evidence type="ECO:0000313" key="5">
    <source>
        <dbReference type="EMBL" id="EQK95210.1"/>
    </source>
</evidence>
<comment type="catalytic activity">
    <reaction evidence="1">
        <text>a beta-lactam + H2O = a substituted beta-amino acid</text>
        <dbReference type="Rhea" id="RHEA:20401"/>
        <dbReference type="ChEBI" id="CHEBI:15377"/>
        <dbReference type="ChEBI" id="CHEBI:35627"/>
        <dbReference type="ChEBI" id="CHEBI:140347"/>
        <dbReference type="EC" id="3.5.2.6"/>
    </reaction>
</comment>
<keyword evidence="3" id="KW-1015">Disulfide bond</keyword>
<dbReference type="EC" id="3.5.2.6" evidence="2"/>
<dbReference type="PANTHER" id="PTHR11102:SF160">
    <property type="entry name" value="ERAD-ASSOCIATED E3 UBIQUITIN-PROTEIN LIGASE COMPONENT HRD3"/>
    <property type="match status" value="1"/>
</dbReference>
<dbReference type="SMART" id="SM00671">
    <property type="entry name" value="SEL1"/>
    <property type="match status" value="5"/>
</dbReference>
<evidence type="ECO:0000256" key="2">
    <source>
        <dbReference type="ARBA" id="ARBA00012865"/>
    </source>
</evidence>
<dbReference type="Gene3D" id="1.25.40.10">
    <property type="entry name" value="Tetratricopeptide repeat domain"/>
    <property type="match status" value="3"/>
</dbReference>
<keyword evidence="4" id="KW-0046">Antibiotic resistance</keyword>
<protein>
    <recommendedName>
        <fullName evidence="2">beta-lactamase</fullName>
        <ecNumber evidence="2">3.5.2.6</ecNumber>
    </recommendedName>
</protein>
<dbReference type="InterPro" id="IPR050767">
    <property type="entry name" value="Sel1_AlgK"/>
</dbReference>
<dbReference type="RefSeq" id="WP_015644519.1">
    <property type="nucleotide sequence ID" value="NC_021217.3"/>
</dbReference>
<evidence type="ECO:0000256" key="3">
    <source>
        <dbReference type="ARBA" id="ARBA00023157"/>
    </source>
</evidence>
<evidence type="ECO:0000256" key="1">
    <source>
        <dbReference type="ARBA" id="ARBA00001526"/>
    </source>
</evidence>
<proteinExistence type="predicted"/>